<keyword evidence="4" id="KW-1185">Reference proteome</keyword>
<accession>A0A1W2EEH6</accession>
<organism evidence="3 4">
    <name type="scientific">Sporomusa malonica</name>
    <dbReference type="NCBI Taxonomy" id="112901"/>
    <lineage>
        <taxon>Bacteria</taxon>
        <taxon>Bacillati</taxon>
        <taxon>Bacillota</taxon>
        <taxon>Negativicutes</taxon>
        <taxon>Selenomonadales</taxon>
        <taxon>Sporomusaceae</taxon>
        <taxon>Sporomusa</taxon>
    </lineage>
</organism>
<dbReference type="PANTHER" id="PTHR33171">
    <property type="entry name" value="LAR_N DOMAIN-CONTAINING PROTEIN"/>
    <property type="match status" value="1"/>
</dbReference>
<dbReference type="InterPro" id="IPR018657">
    <property type="entry name" value="LarA-like_N"/>
</dbReference>
<dbReference type="GO" id="GO:0050043">
    <property type="term" value="F:lactate racemase activity"/>
    <property type="evidence" value="ECO:0007669"/>
    <property type="project" value="InterPro"/>
</dbReference>
<evidence type="ECO:0000313" key="4">
    <source>
        <dbReference type="Proteomes" id="UP000192738"/>
    </source>
</evidence>
<dbReference type="OrthoDB" id="9770545at2"/>
<sequence length="433" mass="47611">METRTFNLKYGQGEVNFSIPKDQLLHEVLGVDYPPISNVAEAIQHVLEHPIDSPPLKELVKPGEKVVLCVSDITRGWQNMSVILPFILDALNQGGVSDNDVTIIIAVGGHRQNTQEEFIKLCGKDVFDRVKIVNHDAWDESNLVYMGKTSRNTEVWINRLVVEANKVILTGGIIYHYMCGYGGGRKSILPGVSSIKTIRQNHLLALGPNLGDGSDPNAVSARTRGCNGHEDMMEIAAFVQADFLINMVPTVTGEYAGVFAGNWVSAWQEGTKLVDRIYGVPIEAKADIVIASAGGFPKDINLYQTGKPMDNACYAVKDGGVVIILSECADINEPIEFTEWFQYGSKLEMEKALRAKFTIPGWVAFREVECGGKATFIMVTKPENEAFIRKANMIPVTNIDDALRLAYEKCGTENPKITVMPHGANTLPQLKEG</sequence>
<dbReference type="STRING" id="112901.SAMN04488500_12393"/>
<evidence type="ECO:0000313" key="3">
    <source>
        <dbReference type="EMBL" id="SMD08143.1"/>
    </source>
</evidence>
<dbReference type="AlphaFoldDB" id="A0A1W2EEH6"/>
<protein>
    <submittedName>
        <fullName evidence="3">Nickel-dependent lactate racemase</fullName>
    </submittedName>
</protein>
<dbReference type="Proteomes" id="UP000192738">
    <property type="component" value="Unassembled WGS sequence"/>
</dbReference>
<dbReference type="InterPro" id="IPR048520">
    <property type="entry name" value="LarA_C"/>
</dbReference>
<dbReference type="Pfam" id="PF09861">
    <property type="entry name" value="Lar_N"/>
    <property type="match status" value="1"/>
</dbReference>
<name>A0A1W2EEH6_9FIRM</name>
<gene>
    <name evidence="3" type="ORF">SAMN04488500_12393</name>
</gene>
<proteinExistence type="predicted"/>
<dbReference type="PANTHER" id="PTHR33171:SF17">
    <property type="entry name" value="LARA-LIKE N-TERMINAL DOMAIN-CONTAINING PROTEIN"/>
    <property type="match status" value="1"/>
</dbReference>
<dbReference type="EMBL" id="FWXI01000023">
    <property type="protein sequence ID" value="SMD08143.1"/>
    <property type="molecule type" value="Genomic_DNA"/>
</dbReference>
<feature type="domain" description="Lactate racemase C-terminal" evidence="2">
    <location>
        <begin position="284"/>
        <end position="424"/>
    </location>
</feature>
<dbReference type="RefSeq" id="WP_084577820.1">
    <property type="nucleotide sequence ID" value="NZ_CP155572.1"/>
</dbReference>
<dbReference type="NCBIfam" id="NF033504">
    <property type="entry name" value="Ni_dep_LarA"/>
    <property type="match status" value="1"/>
</dbReference>
<reference evidence="3 4" key="1">
    <citation type="submission" date="2017-04" db="EMBL/GenBank/DDBJ databases">
        <authorList>
            <person name="Afonso C.L."/>
            <person name="Miller P.J."/>
            <person name="Scott M.A."/>
            <person name="Spackman E."/>
            <person name="Goraichik I."/>
            <person name="Dimitrov K.M."/>
            <person name="Suarez D.L."/>
            <person name="Swayne D.E."/>
        </authorList>
    </citation>
    <scope>NUCLEOTIDE SEQUENCE [LARGE SCALE GENOMIC DNA]</scope>
    <source>
        <strain evidence="3 4">DSM 5090</strain>
    </source>
</reference>
<evidence type="ECO:0000259" key="2">
    <source>
        <dbReference type="Pfam" id="PF21113"/>
    </source>
</evidence>
<dbReference type="InterPro" id="IPR047926">
    <property type="entry name" value="Ni_dep_LarA"/>
</dbReference>
<dbReference type="InterPro" id="IPR048068">
    <property type="entry name" value="LarA-like"/>
</dbReference>
<dbReference type="Gene3D" id="3.90.226.30">
    <property type="match status" value="1"/>
</dbReference>
<dbReference type="Pfam" id="PF21113">
    <property type="entry name" value="LarA_C"/>
    <property type="match status" value="1"/>
</dbReference>
<dbReference type="Gene3D" id="3.40.50.11440">
    <property type="match status" value="1"/>
</dbReference>
<evidence type="ECO:0000259" key="1">
    <source>
        <dbReference type="Pfam" id="PF09861"/>
    </source>
</evidence>
<dbReference type="InterPro" id="IPR043166">
    <property type="entry name" value="LarA-like_C"/>
</dbReference>
<feature type="domain" description="LarA-like N-terminal" evidence="1">
    <location>
        <begin position="10"/>
        <end position="207"/>
    </location>
</feature>